<name>A0ABY7ZTA1_9ACTN</name>
<proteinExistence type="predicted"/>
<organism evidence="2 3">
    <name type="scientific">Micromonospora cathayae</name>
    <dbReference type="NCBI Taxonomy" id="3028804"/>
    <lineage>
        <taxon>Bacteria</taxon>
        <taxon>Bacillati</taxon>
        <taxon>Actinomycetota</taxon>
        <taxon>Actinomycetes</taxon>
        <taxon>Micromonosporales</taxon>
        <taxon>Micromonosporaceae</taxon>
        <taxon>Micromonospora</taxon>
    </lineage>
</organism>
<evidence type="ECO:0000313" key="3">
    <source>
        <dbReference type="Proteomes" id="UP001219605"/>
    </source>
</evidence>
<dbReference type="Proteomes" id="UP001219605">
    <property type="component" value="Chromosome"/>
</dbReference>
<accession>A0ABY7ZTA1</accession>
<evidence type="ECO:0000313" key="2">
    <source>
        <dbReference type="EMBL" id="WDZ85616.1"/>
    </source>
</evidence>
<reference evidence="2 3" key="1">
    <citation type="submission" date="2023-02" db="EMBL/GenBank/DDBJ databases">
        <authorList>
            <person name="Mo P."/>
        </authorList>
    </citation>
    <scope>NUCLEOTIDE SEQUENCE [LARGE SCALE GENOMIC DNA]</scope>
    <source>
        <strain evidence="2 3">HUAS 3</strain>
    </source>
</reference>
<dbReference type="InterPro" id="IPR021678">
    <property type="entry name" value="DUF3263"/>
</dbReference>
<dbReference type="EMBL" id="CP118615">
    <property type="protein sequence ID" value="WDZ85616.1"/>
    <property type="molecule type" value="Genomic_DNA"/>
</dbReference>
<protein>
    <submittedName>
        <fullName evidence="2">DUF3263 domain-containing protein</fullName>
    </submittedName>
</protein>
<feature type="region of interest" description="Disordered" evidence="1">
    <location>
        <begin position="1"/>
        <end position="85"/>
    </location>
</feature>
<evidence type="ECO:0000256" key="1">
    <source>
        <dbReference type="SAM" id="MobiDB-lite"/>
    </source>
</evidence>
<keyword evidence="3" id="KW-1185">Reference proteome</keyword>
<dbReference type="Pfam" id="PF11662">
    <property type="entry name" value="DUF3263"/>
    <property type="match status" value="1"/>
</dbReference>
<feature type="compositionally biased region" description="Pro residues" evidence="1">
    <location>
        <begin position="41"/>
        <end position="63"/>
    </location>
</feature>
<sequence>MQPSADAFPGRTERDQPESTAVGVPPPRSAPEVESTTTGSPPAPPTGPPPAPPAGTEPTPPGEADPTLAGGTGADDGGDHSGLTEREIQILAFERHWWRHAGAKEQAIRDTFGLSATRYYQLLNALLDNPAALAADPLLVGRLRRLRSSRARNRRR</sequence>
<gene>
    <name evidence="2" type="ORF">PVK37_03960</name>
</gene>